<evidence type="ECO:0000313" key="1">
    <source>
        <dbReference type="EMBL" id="CAG8506466.1"/>
    </source>
</evidence>
<gene>
    <name evidence="1" type="ORF">DERYTH_LOCUS3164</name>
</gene>
<reference evidence="1" key="1">
    <citation type="submission" date="2021-06" db="EMBL/GenBank/DDBJ databases">
        <authorList>
            <person name="Kallberg Y."/>
            <person name="Tangrot J."/>
            <person name="Rosling A."/>
        </authorList>
    </citation>
    <scope>NUCLEOTIDE SEQUENCE</scope>
    <source>
        <strain evidence="1">MA453B</strain>
    </source>
</reference>
<comment type="caution">
    <text evidence="1">The sequence shown here is derived from an EMBL/GenBank/DDBJ whole genome shotgun (WGS) entry which is preliminary data.</text>
</comment>
<dbReference type="EMBL" id="CAJVPY010001085">
    <property type="protein sequence ID" value="CAG8506466.1"/>
    <property type="molecule type" value="Genomic_DNA"/>
</dbReference>
<dbReference type="AlphaFoldDB" id="A0A9N8ZTM8"/>
<dbReference type="Proteomes" id="UP000789405">
    <property type="component" value="Unassembled WGS sequence"/>
</dbReference>
<keyword evidence="2" id="KW-1185">Reference proteome</keyword>
<name>A0A9N8ZTM8_9GLOM</name>
<accession>A0A9N8ZTM8</accession>
<organism evidence="1 2">
    <name type="scientific">Dentiscutata erythropus</name>
    <dbReference type="NCBI Taxonomy" id="1348616"/>
    <lineage>
        <taxon>Eukaryota</taxon>
        <taxon>Fungi</taxon>
        <taxon>Fungi incertae sedis</taxon>
        <taxon>Mucoromycota</taxon>
        <taxon>Glomeromycotina</taxon>
        <taxon>Glomeromycetes</taxon>
        <taxon>Diversisporales</taxon>
        <taxon>Gigasporaceae</taxon>
        <taxon>Dentiscutata</taxon>
    </lineage>
</organism>
<protein>
    <submittedName>
        <fullName evidence="1">3519_t:CDS:1</fullName>
    </submittedName>
</protein>
<proteinExistence type="predicted"/>
<evidence type="ECO:0000313" key="2">
    <source>
        <dbReference type="Proteomes" id="UP000789405"/>
    </source>
</evidence>
<sequence>MAYDECKKISEIIRNLPPEEAVSSIRSMLRGSFAPQFIIVSSGSPTLSEQKTVRCVLPSLDSEEQETIRSASPALIAEWPFCLLPYSKYFSDYYELLVNVSGRKYFSGILGVTVVR</sequence>